<proteinExistence type="predicted"/>
<dbReference type="Proteomes" id="UP000814033">
    <property type="component" value="Unassembled WGS sequence"/>
</dbReference>
<reference evidence="1" key="2">
    <citation type="journal article" date="2022" name="New Phytol.">
        <title>Evolutionary transition to the ectomycorrhizal habit in the genomes of a hyperdiverse lineage of mushroom-forming fungi.</title>
        <authorList>
            <person name="Looney B."/>
            <person name="Miyauchi S."/>
            <person name="Morin E."/>
            <person name="Drula E."/>
            <person name="Courty P.E."/>
            <person name="Kohler A."/>
            <person name="Kuo A."/>
            <person name="LaButti K."/>
            <person name="Pangilinan J."/>
            <person name="Lipzen A."/>
            <person name="Riley R."/>
            <person name="Andreopoulos W."/>
            <person name="He G."/>
            <person name="Johnson J."/>
            <person name="Nolan M."/>
            <person name="Tritt A."/>
            <person name="Barry K.W."/>
            <person name="Grigoriev I.V."/>
            <person name="Nagy L.G."/>
            <person name="Hibbett D."/>
            <person name="Henrissat B."/>
            <person name="Matheny P.B."/>
            <person name="Labbe J."/>
            <person name="Martin F.M."/>
        </authorList>
    </citation>
    <scope>NUCLEOTIDE SEQUENCE</scope>
    <source>
        <strain evidence="1">FP105234-sp</strain>
    </source>
</reference>
<sequence>MCSSIFTARHAQFPLRIAQTSVRHAGRREGSADPVKEILRRTLYPPNVRNKPTPTGTWRPDVSRALQRAVPSKQAHETIERAWLLHLRHVRRKREAELAMKYECMRRAMDELEKIDPHLFREANRPEDPRVRSQEEVAMAKTLRGVERKALEARPPGLFPRELRVPTDTPSRDGWKYEWKPIVRPSAS</sequence>
<evidence type="ECO:0000313" key="2">
    <source>
        <dbReference type="Proteomes" id="UP000814033"/>
    </source>
</evidence>
<protein>
    <submittedName>
        <fullName evidence="1">Uncharacterized protein</fullName>
    </submittedName>
</protein>
<name>A0ACB8RIE3_9AGAM</name>
<comment type="caution">
    <text evidence="1">The sequence shown here is derived from an EMBL/GenBank/DDBJ whole genome shotgun (WGS) entry which is preliminary data.</text>
</comment>
<reference evidence="1" key="1">
    <citation type="submission" date="2021-02" db="EMBL/GenBank/DDBJ databases">
        <authorList>
            <consortium name="DOE Joint Genome Institute"/>
            <person name="Ahrendt S."/>
            <person name="Looney B.P."/>
            <person name="Miyauchi S."/>
            <person name="Morin E."/>
            <person name="Drula E."/>
            <person name="Courty P.E."/>
            <person name="Chicoki N."/>
            <person name="Fauchery L."/>
            <person name="Kohler A."/>
            <person name="Kuo A."/>
            <person name="Labutti K."/>
            <person name="Pangilinan J."/>
            <person name="Lipzen A."/>
            <person name="Riley R."/>
            <person name="Andreopoulos W."/>
            <person name="He G."/>
            <person name="Johnson J."/>
            <person name="Barry K.W."/>
            <person name="Grigoriev I.V."/>
            <person name="Nagy L."/>
            <person name="Hibbett D."/>
            <person name="Henrissat B."/>
            <person name="Matheny P.B."/>
            <person name="Labbe J."/>
            <person name="Martin F."/>
        </authorList>
    </citation>
    <scope>NUCLEOTIDE SEQUENCE</scope>
    <source>
        <strain evidence="1">FP105234-sp</strain>
    </source>
</reference>
<keyword evidence="2" id="KW-1185">Reference proteome</keyword>
<organism evidence="1 2">
    <name type="scientific">Auriscalpium vulgare</name>
    <dbReference type="NCBI Taxonomy" id="40419"/>
    <lineage>
        <taxon>Eukaryota</taxon>
        <taxon>Fungi</taxon>
        <taxon>Dikarya</taxon>
        <taxon>Basidiomycota</taxon>
        <taxon>Agaricomycotina</taxon>
        <taxon>Agaricomycetes</taxon>
        <taxon>Russulales</taxon>
        <taxon>Auriscalpiaceae</taxon>
        <taxon>Auriscalpium</taxon>
    </lineage>
</organism>
<accession>A0ACB8RIE3</accession>
<evidence type="ECO:0000313" key="1">
    <source>
        <dbReference type="EMBL" id="KAI0043537.1"/>
    </source>
</evidence>
<dbReference type="EMBL" id="MU276014">
    <property type="protein sequence ID" value="KAI0043537.1"/>
    <property type="molecule type" value="Genomic_DNA"/>
</dbReference>
<gene>
    <name evidence="1" type="ORF">FA95DRAFT_1524124</name>
</gene>